<sequence>MPTSRVARGAEVGRLVAGRTARNATMRVRMAGRTEELRAALTAKEAVRSAERLVTVLGGLRGAAMKLGQMLSMLDLSFVPDEHRDEFHRKLAELQSRAPTVSFDDVRTVIEADLGESIESLYAEFDESPFAAASIGQVHRARLHDGREVAVKVKYPGIDDAVRADLKNLSFYVKLLPASIPMLSSRAVVDELRRNLEAELDYPAEERTQRRVAALYREHPHFFIPDTVPERCGAAVLTTEFVDAVPFDEIRVMSSEVRDRVGETVFRFYIGSLHTLGEFCGDPHPGNVLLARDGRVTFVDFGLYLRMSPADVRFERECLRAAIEGRGDDLLTAMSARGILDPGAAVTASDCLDYVCAAAELSLNDGSVTVTPEMAGACFVLAVDPRSGSFGTMTKQWLPPEHVFSRRADFLTFGILGQLRATANWGRIAREWLYDEPPSTAMGADIAAWQPPPA</sequence>
<keyword evidence="6" id="KW-0418">Kinase</keyword>
<evidence type="ECO:0000259" key="5">
    <source>
        <dbReference type="Pfam" id="PF03109"/>
    </source>
</evidence>
<dbReference type="InterPro" id="IPR051409">
    <property type="entry name" value="Atypical_kinase_ADCK"/>
</dbReference>
<gene>
    <name evidence="6" type="ORF">JOE42_000619</name>
</gene>
<keyword evidence="3" id="KW-0547">Nucleotide-binding</keyword>
<dbReference type="PANTHER" id="PTHR43851">
    <property type="match status" value="1"/>
</dbReference>
<evidence type="ECO:0000256" key="2">
    <source>
        <dbReference type="ARBA" id="ARBA00022679"/>
    </source>
</evidence>
<dbReference type="SUPFAM" id="SSF56112">
    <property type="entry name" value="Protein kinase-like (PK-like)"/>
    <property type="match status" value="1"/>
</dbReference>
<organism evidence="6 7">
    <name type="scientific">Rhodococcoides corynebacterioides</name>
    <dbReference type="NCBI Taxonomy" id="53972"/>
    <lineage>
        <taxon>Bacteria</taxon>
        <taxon>Bacillati</taxon>
        <taxon>Actinomycetota</taxon>
        <taxon>Actinomycetes</taxon>
        <taxon>Mycobacteriales</taxon>
        <taxon>Nocardiaceae</taxon>
        <taxon>Rhodococcoides</taxon>
    </lineage>
</organism>
<dbReference type="Pfam" id="PF03109">
    <property type="entry name" value="ABC1"/>
    <property type="match status" value="1"/>
</dbReference>
<comment type="similarity">
    <text evidence="1">Belongs to the protein kinase superfamily. ADCK protein kinase family.</text>
</comment>
<proteinExistence type="inferred from homology"/>
<name>A0ABS2KQ68_9NOCA</name>
<evidence type="ECO:0000256" key="3">
    <source>
        <dbReference type="ARBA" id="ARBA00022741"/>
    </source>
</evidence>
<comment type="caution">
    <text evidence="6">The sequence shown here is derived from an EMBL/GenBank/DDBJ whole genome shotgun (WGS) entry which is preliminary data.</text>
</comment>
<dbReference type="EMBL" id="JAFBBK010000001">
    <property type="protein sequence ID" value="MBM7413886.1"/>
    <property type="molecule type" value="Genomic_DNA"/>
</dbReference>
<keyword evidence="6" id="KW-0830">Ubiquinone</keyword>
<reference evidence="6 7" key="1">
    <citation type="submission" date="2021-01" db="EMBL/GenBank/DDBJ databases">
        <title>Genomics of switchgrass bacterial isolates.</title>
        <authorList>
            <person name="Shade A."/>
        </authorList>
    </citation>
    <scope>NUCLEOTIDE SEQUENCE [LARGE SCALE GENOMIC DNA]</scope>
    <source>
        <strain evidence="6 7">PvP111</strain>
    </source>
</reference>
<dbReference type="InterPro" id="IPR034646">
    <property type="entry name" value="ADCK3_dom"/>
</dbReference>
<protein>
    <submittedName>
        <fullName evidence="6">Unusual protein kinase regulating ubiquinone biosynthesis (AarF/ABC1/UbiB family)</fullName>
    </submittedName>
</protein>
<evidence type="ECO:0000256" key="4">
    <source>
        <dbReference type="ARBA" id="ARBA00022840"/>
    </source>
</evidence>
<feature type="domain" description="ABC1 atypical kinase-like" evidence="5">
    <location>
        <begin position="94"/>
        <end position="324"/>
    </location>
</feature>
<dbReference type="CDD" id="cd13970">
    <property type="entry name" value="ABC1_ADCK3"/>
    <property type="match status" value="1"/>
</dbReference>
<evidence type="ECO:0000256" key="1">
    <source>
        <dbReference type="ARBA" id="ARBA00009670"/>
    </source>
</evidence>
<dbReference type="GO" id="GO:0016301">
    <property type="term" value="F:kinase activity"/>
    <property type="evidence" value="ECO:0007669"/>
    <property type="project" value="UniProtKB-KW"/>
</dbReference>
<evidence type="ECO:0000313" key="7">
    <source>
        <dbReference type="Proteomes" id="UP000703038"/>
    </source>
</evidence>
<dbReference type="PANTHER" id="PTHR43851:SF3">
    <property type="entry name" value="COENZYME Q8"/>
    <property type="match status" value="1"/>
</dbReference>
<keyword evidence="4" id="KW-0067">ATP-binding</keyword>
<evidence type="ECO:0000313" key="6">
    <source>
        <dbReference type="EMBL" id="MBM7413886.1"/>
    </source>
</evidence>
<accession>A0ABS2KQ68</accession>
<dbReference type="InterPro" id="IPR004147">
    <property type="entry name" value="ABC1_dom"/>
</dbReference>
<keyword evidence="7" id="KW-1185">Reference proteome</keyword>
<keyword evidence="2" id="KW-0808">Transferase</keyword>
<dbReference type="InterPro" id="IPR011009">
    <property type="entry name" value="Kinase-like_dom_sf"/>
</dbReference>
<dbReference type="Proteomes" id="UP000703038">
    <property type="component" value="Unassembled WGS sequence"/>
</dbReference>